<reference evidence="1" key="1">
    <citation type="journal article" date="2023" name="Mol. Phylogenet. Evol.">
        <title>Genome-scale phylogeny and comparative genomics of the fungal order Sordariales.</title>
        <authorList>
            <person name="Hensen N."/>
            <person name="Bonometti L."/>
            <person name="Westerberg I."/>
            <person name="Brannstrom I.O."/>
            <person name="Guillou S."/>
            <person name="Cros-Aarteil S."/>
            <person name="Calhoun S."/>
            <person name="Haridas S."/>
            <person name="Kuo A."/>
            <person name="Mondo S."/>
            <person name="Pangilinan J."/>
            <person name="Riley R."/>
            <person name="LaButti K."/>
            <person name="Andreopoulos B."/>
            <person name="Lipzen A."/>
            <person name="Chen C."/>
            <person name="Yan M."/>
            <person name="Daum C."/>
            <person name="Ng V."/>
            <person name="Clum A."/>
            <person name="Steindorff A."/>
            <person name="Ohm R.A."/>
            <person name="Martin F."/>
            <person name="Silar P."/>
            <person name="Natvig D.O."/>
            <person name="Lalanne C."/>
            <person name="Gautier V."/>
            <person name="Ament-Velasquez S.L."/>
            <person name="Kruys A."/>
            <person name="Hutchinson M.I."/>
            <person name="Powell A.J."/>
            <person name="Barry K."/>
            <person name="Miller A.N."/>
            <person name="Grigoriev I.V."/>
            <person name="Debuchy R."/>
            <person name="Gladieux P."/>
            <person name="Hiltunen Thoren M."/>
            <person name="Johannesson H."/>
        </authorList>
    </citation>
    <scope>NUCLEOTIDE SEQUENCE</scope>
    <source>
        <strain evidence="1">CBS 560.94</strain>
    </source>
</reference>
<keyword evidence="2" id="KW-1185">Reference proteome</keyword>
<organism evidence="1 2">
    <name type="scientific">Neurospora tetraspora</name>
    <dbReference type="NCBI Taxonomy" id="94610"/>
    <lineage>
        <taxon>Eukaryota</taxon>
        <taxon>Fungi</taxon>
        <taxon>Dikarya</taxon>
        <taxon>Ascomycota</taxon>
        <taxon>Pezizomycotina</taxon>
        <taxon>Sordariomycetes</taxon>
        <taxon>Sordariomycetidae</taxon>
        <taxon>Sordariales</taxon>
        <taxon>Sordariaceae</taxon>
        <taxon>Neurospora</taxon>
    </lineage>
</organism>
<gene>
    <name evidence="1" type="ORF">B0H65DRAFT_459925</name>
</gene>
<reference evidence="1" key="2">
    <citation type="submission" date="2023-06" db="EMBL/GenBank/DDBJ databases">
        <authorList>
            <consortium name="Lawrence Berkeley National Laboratory"/>
            <person name="Haridas S."/>
            <person name="Hensen N."/>
            <person name="Bonometti L."/>
            <person name="Westerberg I."/>
            <person name="Brannstrom I.O."/>
            <person name="Guillou S."/>
            <person name="Cros-Aarteil S."/>
            <person name="Calhoun S."/>
            <person name="Kuo A."/>
            <person name="Mondo S."/>
            <person name="Pangilinan J."/>
            <person name="Riley R."/>
            <person name="Labutti K."/>
            <person name="Andreopoulos B."/>
            <person name="Lipzen A."/>
            <person name="Chen C."/>
            <person name="Yanf M."/>
            <person name="Daum C."/>
            <person name="Ng V."/>
            <person name="Clum A."/>
            <person name="Steindorff A."/>
            <person name="Ohm R."/>
            <person name="Martin F."/>
            <person name="Silar P."/>
            <person name="Natvig D."/>
            <person name="Lalanne C."/>
            <person name="Gautier V."/>
            <person name="Ament-Velasquez S.L."/>
            <person name="Kruys A."/>
            <person name="Hutchinson M.I."/>
            <person name="Powell A.J."/>
            <person name="Barry K."/>
            <person name="Miller A.N."/>
            <person name="Grigoriev I.V."/>
            <person name="Debuchy R."/>
            <person name="Gladieux P."/>
            <person name="Thoren M.H."/>
            <person name="Johannesson H."/>
        </authorList>
    </citation>
    <scope>NUCLEOTIDE SEQUENCE</scope>
    <source>
        <strain evidence="1">CBS 560.94</strain>
    </source>
</reference>
<dbReference type="GeneID" id="87863651"/>
<evidence type="ECO:0000313" key="2">
    <source>
        <dbReference type="Proteomes" id="UP001278500"/>
    </source>
</evidence>
<comment type="caution">
    <text evidence="1">The sequence shown here is derived from an EMBL/GenBank/DDBJ whole genome shotgun (WGS) entry which is preliminary data.</text>
</comment>
<sequence length="210" mass="23117">MISLSALLHIIDMAPTRKNGVALLGAPGVSHSTSDDTVIEQRFLAPRISRSLDHYHCKRPSIRTSSPTSSSTRAMYFTTVRSFHAIILPVITLVVSGRPPTNAFHMNSSPTLPLYPLAAVPLGVNQLGFRAHIETKIVVVCHTSVHSPSESGKIQDTQARQGKIPVQGRAIRRWLGLEWIPLCARSGHPFDFCLLVSPFRRACRPSPDLR</sequence>
<evidence type="ECO:0000313" key="1">
    <source>
        <dbReference type="EMBL" id="KAK3352104.1"/>
    </source>
</evidence>
<proteinExistence type="predicted"/>
<dbReference type="Proteomes" id="UP001278500">
    <property type="component" value="Unassembled WGS sequence"/>
</dbReference>
<name>A0AAE0MVT4_9PEZI</name>
<dbReference type="AlphaFoldDB" id="A0AAE0MVT4"/>
<accession>A0AAE0MVT4</accession>
<dbReference type="EMBL" id="JAUEPP010000002">
    <property type="protein sequence ID" value="KAK3352104.1"/>
    <property type="molecule type" value="Genomic_DNA"/>
</dbReference>
<protein>
    <submittedName>
        <fullName evidence="1">Uncharacterized protein</fullName>
    </submittedName>
</protein>
<dbReference type="RefSeq" id="XP_062685399.1">
    <property type="nucleotide sequence ID" value="XM_062826497.1"/>
</dbReference>